<dbReference type="AlphaFoldDB" id="A0AAN7ZCW5"/>
<comment type="caution">
    <text evidence="1">The sequence shown here is derived from an EMBL/GenBank/DDBJ whole genome shotgun (WGS) entry which is preliminary data.</text>
</comment>
<organism evidence="1 2">
    <name type="scientific">Xylaria bambusicola</name>
    <dbReference type="NCBI Taxonomy" id="326684"/>
    <lineage>
        <taxon>Eukaryota</taxon>
        <taxon>Fungi</taxon>
        <taxon>Dikarya</taxon>
        <taxon>Ascomycota</taxon>
        <taxon>Pezizomycotina</taxon>
        <taxon>Sordariomycetes</taxon>
        <taxon>Xylariomycetidae</taxon>
        <taxon>Xylariales</taxon>
        <taxon>Xylariaceae</taxon>
        <taxon>Xylaria</taxon>
    </lineage>
</organism>
<keyword evidence="2" id="KW-1185">Reference proteome</keyword>
<proteinExistence type="predicted"/>
<dbReference type="EMBL" id="JAWHQM010000052">
    <property type="protein sequence ID" value="KAK5635361.1"/>
    <property type="molecule type" value="Genomic_DNA"/>
</dbReference>
<evidence type="ECO:0000313" key="2">
    <source>
        <dbReference type="Proteomes" id="UP001305414"/>
    </source>
</evidence>
<gene>
    <name evidence="1" type="ORF">RRF57_011072</name>
</gene>
<reference evidence="1 2" key="1">
    <citation type="submission" date="2023-10" db="EMBL/GenBank/DDBJ databases">
        <title>Draft genome sequence of Xylaria bambusicola isolate GMP-LS, the root and basal stem rot pathogen of sugarcane in Indonesia.</title>
        <authorList>
            <person name="Selvaraj P."/>
            <person name="Muralishankar V."/>
            <person name="Muruganantham S."/>
            <person name="Sp S."/>
            <person name="Haryani S."/>
            <person name="Lau K.J.X."/>
            <person name="Naqvi N.I."/>
        </authorList>
    </citation>
    <scope>NUCLEOTIDE SEQUENCE [LARGE SCALE GENOMIC DNA]</scope>
    <source>
        <strain evidence="1">GMP-LS</strain>
    </source>
</reference>
<evidence type="ECO:0000313" key="1">
    <source>
        <dbReference type="EMBL" id="KAK5635361.1"/>
    </source>
</evidence>
<dbReference type="Proteomes" id="UP001305414">
    <property type="component" value="Unassembled WGS sequence"/>
</dbReference>
<name>A0AAN7ZCW5_9PEZI</name>
<accession>A0AAN7ZCW5</accession>
<sequence length="158" mass="16314">MCDMSSTALADKGYSDPLGLRCGVATTATGNESGAAVKACIWEAESFLTPSRLPWLTCLVFDCARGLVGGAFSVRDEGRPTSQPLGKSSIKGDVEFQFSMVASCLKAFLKVSRLAVVGMLSKSGKGSIGGVGHCVALRLAPAPRSMLSCCLCFAAGPL</sequence>
<protein>
    <submittedName>
        <fullName evidence="1">Uncharacterized protein</fullName>
    </submittedName>
</protein>